<sequence>MIRVYLMQHISYIYSKHKWELRALLLFQYPKQQKNQLLSLIVHILAPQPPRIVLRLRYITRQAQLSRSLSLQTVYQQ</sequence>
<protein>
    <submittedName>
        <fullName evidence="1">Uncharacterized protein</fullName>
    </submittedName>
</protein>
<dbReference type="AlphaFoldDB" id="A0A8J8TB88"/>
<evidence type="ECO:0000313" key="1">
    <source>
        <dbReference type="EMBL" id="TNV88146.1"/>
    </source>
</evidence>
<keyword evidence="2" id="KW-1185">Reference proteome</keyword>
<name>A0A8J8TB88_HALGN</name>
<evidence type="ECO:0000313" key="2">
    <source>
        <dbReference type="Proteomes" id="UP000785679"/>
    </source>
</evidence>
<comment type="caution">
    <text evidence="1">The sequence shown here is derived from an EMBL/GenBank/DDBJ whole genome shotgun (WGS) entry which is preliminary data.</text>
</comment>
<reference evidence="1" key="1">
    <citation type="submission" date="2019-06" db="EMBL/GenBank/DDBJ databases">
        <authorList>
            <person name="Zheng W."/>
        </authorList>
    </citation>
    <scope>NUCLEOTIDE SEQUENCE</scope>
    <source>
        <strain evidence="1">QDHG01</strain>
    </source>
</reference>
<dbReference type="Proteomes" id="UP000785679">
    <property type="component" value="Unassembled WGS sequence"/>
</dbReference>
<accession>A0A8J8TB88</accession>
<organism evidence="1 2">
    <name type="scientific">Halteria grandinella</name>
    <dbReference type="NCBI Taxonomy" id="5974"/>
    <lineage>
        <taxon>Eukaryota</taxon>
        <taxon>Sar</taxon>
        <taxon>Alveolata</taxon>
        <taxon>Ciliophora</taxon>
        <taxon>Intramacronucleata</taxon>
        <taxon>Spirotrichea</taxon>
        <taxon>Stichotrichia</taxon>
        <taxon>Sporadotrichida</taxon>
        <taxon>Halteriidae</taxon>
        <taxon>Halteria</taxon>
    </lineage>
</organism>
<dbReference type="EMBL" id="RRYP01000061">
    <property type="protein sequence ID" value="TNV88146.1"/>
    <property type="molecule type" value="Genomic_DNA"/>
</dbReference>
<gene>
    <name evidence="1" type="ORF">FGO68_gene4656</name>
</gene>
<proteinExistence type="predicted"/>